<dbReference type="Proteomes" id="UP000585614">
    <property type="component" value="Unassembled WGS sequence"/>
</dbReference>
<evidence type="ECO:0000256" key="6">
    <source>
        <dbReference type="ARBA" id="ARBA00023242"/>
    </source>
</evidence>
<dbReference type="EMBL" id="JACAGC010000022">
    <property type="protein sequence ID" value="KAF6287966.1"/>
    <property type="molecule type" value="Genomic_DNA"/>
</dbReference>
<dbReference type="GO" id="GO:0005654">
    <property type="term" value="C:nucleoplasm"/>
    <property type="evidence" value="ECO:0007669"/>
    <property type="project" value="TreeGrafter"/>
</dbReference>
<keyword evidence="2" id="KW-0678">Repressor</keyword>
<evidence type="ECO:0000256" key="4">
    <source>
        <dbReference type="ARBA" id="ARBA00023015"/>
    </source>
</evidence>
<feature type="region of interest" description="Disordered" evidence="7">
    <location>
        <begin position="1"/>
        <end position="99"/>
    </location>
</feature>
<protein>
    <submittedName>
        <fullName evidence="8">EP300 interacting inhibitor of differentiation 2</fullName>
    </submittedName>
</protein>
<evidence type="ECO:0000313" key="8">
    <source>
        <dbReference type="EMBL" id="KAF6287966.1"/>
    </source>
</evidence>
<comment type="subcellular location">
    <subcellularLocation>
        <location evidence="1">Nucleus</location>
    </subcellularLocation>
</comment>
<dbReference type="InterPro" id="IPR033258">
    <property type="entry name" value="EID"/>
</dbReference>
<evidence type="ECO:0000313" key="9">
    <source>
        <dbReference type="Proteomes" id="UP000585614"/>
    </source>
</evidence>
<keyword evidence="5" id="KW-0804">Transcription</keyword>
<organism evidence="8 9">
    <name type="scientific">Rhinolophus ferrumequinum</name>
    <name type="common">Greater horseshoe bat</name>
    <dbReference type="NCBI Taxonomy" id="59479"/>
    <lineage>
        <taxon>Eukaryota</taxon>
        <taxon>Metazoa</taxon>
        <taxon>Chordata</taxon>
        <taxon>Craniata</taxon>
        <taxon>Vertebrata</taxon>
        <taxon>Euteleostomi</taxon>
        <taxon>Mammalia</taxon>
        <taxon>Eutheria</taxon>
        <taxon>Laurasiatheria</taxon>
        <taxon>Chiroptera</taxon>
        <taxon>Yinpterochiroptera</taxon>
        <taxon>Rhinolophoidea</taxon>
        <taxon>Rhinolophidae</taxon>
        <taxon>Rhinolophinae</taxon>
        <taxon>Rhinolophus</taxon>
    </lineage>
</organism>
<gene>
    <name evidence="8" type="ORF">mRhiFer1_004387</name>
</gene>
<reference evidence="8 9" key="1">
    <citation type="journal article" date="2020" name="Nature">
        <title>Six reference-quality genomes reveal evolution of bat adaptations.</title>
        <authorList>
            <person name="Jebb D."/>
            <person name="Huang Z."/>
            <person name="Pippel M."/>
            <person name="Hughes G.M."/>
            <person name="Lavrichenko K."/>
            <person name="Devanna P."/>
            <person name="Winkler S."/>
            <person name="Jermiin L.S."/>
            <person name="Skirmuntt E.C."/>
            <person name="Katzourakis A."/>
            <person name="Burkitt-Gray L."/>
            <person name="Ray D.A."/>
            <person name="Sullivan K.A.M."/>
            <person name="Roscito J.G."/>
            <person name="Kirilenko B.M."/>
            <person name="Davalos L.M."/>
            <person name="Corthals A.P."/>
            <person name="Power M.L."/>
            <person name="Jones G."/>
            <person name="Ransome R.D."/>
            <person name="Dechmann D.K.N."/>
            <person name="Locatelli A.G."/>
            <person name="Puechmaille S.J."/>
            <person name="Fedrigo O."/>
            <person name="Jarvis E.D."/>
            <person name="Hiller M."/>
            <person name="Vernes S.C."/>
            <person name="Myers E.W."/>
            <person name="Teeling E.C."/>
        </authorList>
    </citation>
    <scope>NUCLEOTIDE SEQUENCE [LARGE SCALE GENOMIC DNA]</scope>
    <source>
        <strain evidence="8">MRhiFer1</strain>
        <tissue evidence="8">Lung</tissue>
    </source>
</reference>
<feature type="compositionally biased region" description="Basic and acidic residues" evidence="7">
    <location>
        <begin position="56"/>
        <end position="66"/>
    </location>
</feature>
<evidence type="ECO:0000256" key="5">
    <source>
        <dbReference type="ARBA" id="ARBA00023163"/>
    </source>
</evidence>
<dbReference type="GO" id="GO:0030154">
    <property type="term" value="P:cell differentiation"/>
    <property type="evidence" value="ECO:0007669"/>
    <property type="project" value="UniProtKB-KW"/>
</dbReference>
<evidence type="ECO:0000256" key="2">
    <source>
        <dbReference type="ARBA" id="ARBA00022491"/>
    </source>
</evidence>
<dbReference type="AlphaFoldDB" id="A0A7J7SHP5"/>
<proteinExistence type="predicted"/>
<evidence type="ECO:0000256" key="1">
    <source>
        <dbReference type="ARBA" id="ARBA00004123"/>
    </source>
</evidence>
<evidence type="ECO:0000256" key="7">
    <source>
        <dbReference type="SAM" id="MobiDB-lite"/>
    </source>
</evidence>
<dbReference type="OrthoDB" id="10409862at2759"/>
<dbReference type="PANTHER" id="PTHR15556">
    <property type="entry name" value="EP300-INTERACTING INHIBITOR OF DIFFERENTIATION 2-RELATED"/>
    <property type="match status" value="1"/>
</dbReference>
<sequence length="181" mass="19875">MSQQPADSSVPPVGAANGDRDLPQAEVGGQKWETALARPAEPGEGRMADAGPMAGPHREADAESRPRSRPPPQHGNGRGQAAFPRPHREPEGFRPDFGQVQPVFGEEVPHARGSRLRGFDVPNWVFMDVCRAREVAHDASWQACYPSVYLDYFTFIEDLFASVALSRLAAELGCDRLKDRE</sequence>
<comment type="caution">
    <text evidence="8">The sequence shown here is derived from an EMBL/GenBank/DDBJ whole genome shotgun (WGS) entry which is preliminary data.</text>
</comment>
<name>A0A7J7SHP5_RHIFE</name>
<keyword evidence="4" id="KW-0805">Transcription regulation</keyword>
<keyword evidence="3" id="KW-0221">Differentiation</keyword>
<dbReference type="PANTHER" id="PTHR15556:SF3">
    <property type="entry name" value="EP300-INTERACTING INHIBITOR OF DIFFERENTIATION 2"/>
    <property type="match status" value="1"/>
</dbReference>
<dbReference type="GO" id="GO:0003714">
    <property type="term" value="F:transcription corepressor activity"/>
    <property type="evidence" value="ECO:0007669"/>
    <property type="project" value="TreeGrafter"/>
</dbReference>
<keyword evidence="6" id="KW-0539">Nucleus</keyword>
<evidence type="ECO:0000256" key="3">
    <source>
        <dbReference type="ARBA" id="ARBA00022782"/>
    </source>
</evidence>
<accession>A0A7J7SHP5</accession>